<organism evidence="1 2">
    <name type="scientific">Romanomermis culicivorax</name>
    <name type="common">Nematode worm</name>
    <dbReference type="NCBI Taxonomy" id="13658"/>
    <lineage>
        <taxon>Eukaryota</taxon>
        <taxon>Metazoa</taxon>
        <taxon>Ecdysozoa</taxon>
        <taxon>Nematoda</taxon>
        <taxon>Enoplea</taxon>
        <taxon>Dorylaimia</taxon>
        <taxon>Mermithida</taxon>
        <taxon>Mermithoidea</taxon>
        <taxon>Mermithidae</taxon>
        <taxon>Romanomermis</taxon>
    </lineage>
</organism>
<dbReference type="WBParaSite" id="nRc.2.0.1.t39890-RA">
    <property type="protein sequence ID" value="nRc.2.0.1.t39890-RA"/>
    <property type="gene ID" value="nRc.2.0.1.g39890"/>
</dbReference>
<keyword evidence="1" id="KW-1185">Reference proteome</keyword>
<dbReference type="AlphaFoldDB" id="A0A915KPB2"/>
<dbReference type="OMA" id="GHTHETV"/>
<sequence length="221" mass="25394">MRDKKLTNKDKENVWKEVQKETLAQGFSKFSEKGWSNLGDECWQDLRKATLRKFDKNKQSSSRGKSYNEVDSLVLSILGKDSAVLHSIGSTESGEGERAKPPFDSFASMESSTLENIEEETEAVDTQLLLQGPSMVSKSTKKSERHQIDEEGESEIRALKKKLLEQQIANEKLHSHEIRQNINTLVTRERKDKGIAIFYESRIEQQQPCYSNEAMCYEKLW</sequence>
<evidence type="ECO:0000313" key="1">
    <source>
        <dbReference type="Proteomes" id="UP000887565"/>
    </source>
</evidence>
<name>A0A915KPB2_ROMCU</name>
<accession>A0A915KPB2</accession>
<dbReference type="Proteomes" id="UP000887565">
    <property type="component" value="Unplaced"/>
</dbReference>
<proteinExistence type="predicted"/>
<evidence type="ECO:0000313" key="2">
    <source>
        <dbReference type="WBParaSite" id="nRc.2.0.1.t39890-RA"/>
    </source>
</evidence>
<protein>
    <submittedName>
        <fullName evidence="2">Myb/SANT-like domain-containing protein</fullName>
    </submittedName>
</protein>
<reference evidence="2" key="1">
    <citation type="submission" date="2022-11" db="UniProtKB">
        <authorList>
            <consortium name="WormBaseParasite"/>
        </authorList>
    </citation>
    <scope>IDENTIFICATION</scope>
</reference>